<dbReference type="AlphaFoldDB" id="A0A4T0FL73"/>
<organism evidence="2 3">
    <name type="scientific">Wallemia hederae</name>
    <dbReference type="NCBI Taxonomy" id="1540922"/>
    <lineage>
        <taxon>Eukaryota</taxon>
        <taxon>Fungi</taxon>
        <taxon>Dikarya</taxon>
        <taxon>Basidiomycota</taxon>
        <taxon>Wallemiomycotina</taxon>
        <taxon>Wallemiomycetes</taxon>
        <taxon>Wallemiales</taxon>
        <taxon>Wallemiaceae</taxon>
        <taxon>Wallemia</taxon>
    </lineage>
</organism>
<dbReference type="OrthoDB" id="1684102at2759"/>
<keyword evidence="1" id="KW-0472">Membrane</keyword>
<comment type="caution">
    <text evidence="2">The sequence shown here is derived from an EMBL/GenBank/DDBJ whole genome shotgun (WGS) entry which is preliminary data.</text>
</comment>
<dbReference type="Proteomes" id="UP000310189">
    <property type="component" value="Unassembled WGS sequence"/>
</dbReference>
<feature type="transmembrane region" description="Helical" evidence="1">
    <location>
        <begin position="86"/>
        <end position="107"/>
    </location>
</feature>
<name>A0A4T0FL73_9BASI</name>
<sequence length="598" mass="67065">MNLSSSKKRKSSTGSSALEGNDAAFTRFEKHSDIPYTPPIISKEIPSSVYHKHHKTTASIAHPKPSQRGYYTAAVKRWLIRLTRLISMRGVIITVVLLSLFGIYKAYTHALSFISQQPANNNNTKTSIDHQSTSMLITNGVLNRDDPYKLLSDMDILTHRTSVKFNQRDDAQADVDAVVYLRHRADNLVFIVANLCSDPLSDIIRSVTVYNNNHLETLSIEDFAASQCPSSKLNVVNSDDNLGHLAKYTACAETSSRYCLIQDDDYILPPSIIRAMRFLRDLDPDGAPVVPVTSEGYVQARWEQCMNAPDYGIHTCGYALGTGALLSSHVSHLFVDHMLSELKQKLSEKDLANADEFFSILANNMSPLVVTVPSICDLVQRKTDEAQAYTYYDDALHALLYHLPEPTFTHSLKPNMKHSTLLNSIKAIGDDGLVFFTNVELLPLVGARDSWNGQTTFRRWVELRKMELTLSRTLETIESGYGALFDRDPYSNFKSFGAAIAGDYVGWKVPHTSTALHLATDSTRIFASVDTEYSSDGVAWISHGHTLNCHPARMHNRHGKRLFECSTPLIHGHDYVRFVMDKDMEDSVEWSIHEAWMA</sequence>
<accession>A0A4T0FL73</accession>
<evidence type="ECO:0000256" key="1">
    <source>
        <dbReference type="SAM" id="Phobius"/>
    </source>
</evidence>
<gene>
    <name evidence="2" type="ORF">E3P99_02353</name>
</gene>
<evidence type="ECO:0000313" key="2">
    <source>
        <dbReference type="EMBL" id="TIA88840.1"/>
    </source>
</evidence>
<evidence type="ECO:0000313" key="3">
    <source>
        <dbReference type="Proteomes" id="UP000310189"/>
    </source>
</evidence>
<keyword evidence="1" id="KW-1133">Transmembrane helix</keyword>
<protein>
    <submittedName>
        <fullName evidence="2">Uncharacterized protein</fullName>
    </submittedName>
</protein>
<reference evidence="2 3" key="1">
    <citation type="submission" date="2019-03" db="EMBL/GenBank/DDBJ databases">
        <title>Sequencing 23 genomes of Wallemia ichthyophaga.</title>
        <authorList>
            <person name="Gostincar C."/>
        </authorList>
    </citation>
    <scope>NUCLEOTIDE SEQUENCE [LARGE SCALE GENOMIC DNA]</scope>
    <source>
        <strain evidence="2 3">EXF-5753</strain>
    </source>
</reference>
<keyword evidence="3" id="KW-1185">Reference proteome</keyword>
<dbReference type="EMBL" id="SPNW01000033">
    <property type="protein sequence ID" value="TIA88840.1"/>
    <property type="molecule type" value="Genomic_DNA"/>
</dbReference>
<proteinExistence type="predicted"/>
<keyword evidence="1" id="KW-0812">Transmembrane</keyword>